<protein>
    <submittedName>
        <fullName evidence="1">Uncharacterized protein</fullName>
    </submittedName>
</protein>
<proteinExistence type="predicted"/>
<organism evidence="1 2">
    <name type="scientific">Oceanicoccus sagamiensis</name>
    <dbReference type="NCBI Taxonomy" id="716816"/>
    <lineage>
        <taxon>Bacteria</taxon>
        <taxon>Pseudomonadati</taxon>
        <taxon>Pseudomonadota</taxon>
        <taxon>Gammaproteobacteria</taxon>
        <taxon>Cellvibrionales</taxon>
        <taxon>Spongiibacteraceae</taxon>
        <taxon>Oceanicoccus</taxon>
    </lineage>
</organism>
<keyword evidence="2" id="KW-1185">Reference proteome</keyword>
<dbReference type="OrthoDB" id="9971537at2"/>
<dbReference type="EMBL" id="CP019343">
    <property type="protein sequence ID" value="ARN76189.1"/>
    <property type="molecule type" value="Genomic_DNA"/>
</dbReference>
<evidence type="ECO:0000313" key="1">
    <source>
        <dbReference type="EMBL" id="ARN76189.1"/>
    </source>
</evidence>
<gene>
    <name evidence="1" type="ORF">BST96_20040</name>
</gene>
<dbReference type="Proteomes" id="UP000193450">
    <property type="component" value="Chromosome"/>
</dbReference>
<evidence type="ECO:0000313" key="2">
    <source>
        <dbReference type="Proteomes" id="UP000193450"/>
    </source>
</evidence>
<dbReference type="RefSeq" id="WP_085760390.1">
    <property type="nucleotide sequence ID" value="NZ_CP019343.1"/>
</dbReference>
<sequence>MQSQKINIDEILARAATQHITADELDLLVAKTRELSQVRERELKHLQSLLFELELQLDDYQH</sequence>
<accession>A0A1X9NLA2</accession>
<reference evidence="1 2" key="1">
    <citation type="submission" date="2016-11" db="EMBL/GenBank/DDBJ databases">
        <title>Trade-off between light-utilization and light-protection in marine flavobacteria.</title>
        <authorList>
            <person name="Kumagai Y."/>
        </authorList>
    </citation>
    <scope>NUCLEOTIDE SEQUENCE [LARGE SCALE GENOMIC DNA]</scope>
    <source>
        <strain evidence="1 2">NBRC 107125</strain>
    </source>
</reference>
<dbReference type="KEGG" id="osg:BST96_20040"/>
<name>A0A1X9NLA2_9GAMM</name>
<dbReference type="AlphaFoldDB" id="A0A1X9NLA2"/>